<dbReference type="AlphaFoldDB" id="A0A1M6R3C3"/>
<sequence length="169" mass="19803">MNKGDKTKLLGMVLLHDRMAKLCIDLMEGLIAEIKADIEEGKFLADSLLEDDARDKYLRIISIVEGELLKRLYENLEYMYDMYELFNFDLTILANLPEELERELHRLDIIGTSNGRIEDILSTLDMIINLGEEDERLRSLITPFKVYRHMVEHAKNFCKGVKHESYMFI</sequence>
<evidence type="ECO:0008006" key="3">
    <source>
        <dbReference type="Google" id="ProtNLM"/>
    </source>
</evidence>
<reference evidence="1 2" key="1">
    <citation type="submission" date="2016-11" db="EMBL/GenBank/DDBJ databases">
        <authorList>
            <person name="Jaros S."/>
            <person name="Januszkiewicz K."/>
            <person name="Wedrychowicz H."/>
        </authorList>
    </citation>
    <scope>NUCLEOTIDE SEQUENCE [LARGE SCALE GENOMIC DNA]</scope>
    <source>
        <strain evidence="1 2">DSM 19557</strain>
    </source>
</reference>
<keyword evidence="2" id="KW-1185">Reference proteome</keyword>
<dbReference type="EMBL" id="LT670846">
    <property type="protein sequence ID" value="SHK26828.1"/>
    <property type="molecule type" value="Genomic_DNA"/>
</dbReference>
<accession>A0A1M6R3C3</accession>
<dbReference type="Proteomes" id="UP000189810">
    <property type="component" value="Chromosome I"/>
</dbReference>
<name>A0A1M6R3C3_9AQUI</name>
<gene>
    <name evidence="1" type="ORF">SAMN05444391_0496</name>
</gene>
<proteinExistence type="predicted"/>
<protein>
    <recommendedName>
        <fullName evidence="3">Phosphate transport system protein</fullName>
    </recommendedName>
</protein>
<evidence type="ECO:0000313" key="1">
    <source>
        <dbReference type="EMBL" id="SHK26828.1"/>
    </source>
</evidence>
<evidence type="ECO:0000313" key="2">
    <source>
        <dbReference type="Proteomes" id="UP000189810"/>
    </source>
</evidence>
<organism evidence="1 2">
    <name type="scientific">Thermocrinis minervae</name>
    <dbReference type="NCBI Taxonomy" id="381751"/>
    <lineage>
        <taxon>Bacteria</taxon>
        <taxon>Pseudomonadati</taxon>
        <taxon>Aquificota</taxon>
        <taxon>Aquificia</taxon>
        <taxon>Aquificales</taxon>
        <taxon>Aquificaceae</taxon>
        <taxon>Thermocrinis</taxon>
    </lineage>
</organism>